<evidence type="ECO:0000256" key="6">
    <source>
        <dbReference type="SAM" id="Phobius"/>
    </source>
</evidence>
<reference evidence="8" key="1">
    <citation type="submission" date="2019-03" db="EMBL/GenBank/DDBJ databases">
        <title>WGS assembly of Setaria viridis.</title>
        <authorList>
            <person name="Huang P."/>
            <person name="Jenkins J."/>
            <person name="Grimwood J."/>
            <person name="Barry K."/>
            <person name="Healey A."/>
            <person name="Mamidi S."/>
            <person name="Sreedasyam A."/>
            <person name="Shu S."/>
            <person name="Feldman M."/>
            <person name="Wu J."/>
            <person name="Yu Y."/>
            <person name="Chen C."/>
            <person name="Johnson J."/>
            <person name="Rokhsar D."/>
            <person name="Baxter I."/>
            <person name="Schmutz J."/>
            <person name="Brutnell T."/>
            <person name="Kellogg E."/>
        </authorList>
    </citation>
    <scope>NUCLEOTIDE SEQUENCE [LARGE SCALE GENOMIC DNA]</scope>
</reference>
<gene>
    <name evidence="8" type="ORF">SEVIR_5G038100v2</name>
</gene>
<keyword evidence="3 6" id="KW-0812">Transmembrane</keyword>
<keyword evidence="9" id="KW-1185">Reference proteome</keyword>
<evidence type="ECO:0000259" key="7">
    <source>
        <dbReference type="PROSITE" id="PS50850"/>
    </source>
</evidence>
<keyword evidence="5 6" id="KW-0472">Membrane</keyword>
<dbReference type="SUPFAM" id="SSF103473">
    <property type="entry name" value="MFS general substrate transporter"/>
    <property type="match status" value="1"/>
</dbReference>
<feature type="domain" description="Major facilitator superfamily (MFS) profile" evidence="7">
    <location>
        <begin position="43"/>
        <end position="430"/>
    </location>
</feature>
<dbReference type="PANTHER" id="PTHR23504:SF82">
    <property type="entry name" value="MAJOR FACILITATOR SUPERFAMILY (MFS) PROFILE DOMAIN-CONTAINING PROTEIN"/>
    <property type="match status" value="1"/>
</dbReference>
<evidence type="ECO:0000256" key="5">
    <source>
        <dbReference type="ARBA" id="ARBA00023136"/>
    </source>
</evidence>
<keyword evidence="4 6" id="KW-1133">Transmembrane helix</keyword>
<evidence type="ECO:0000313" key="8">
    <source>
        <dbReference type="EMBL" id="TKW12476.1"/>
    </source>
</evidence>
<dbReference type="EMBL" id="CM016556">
    <property type="protein sequence ID" value="TKW12476.1"/>
    <property type="molecule type" value="Genomic_DNA"/>
</dbReference>
<evidence type="ECO:0000256" key="1">
    <source>
        <dbReference type="ARBA" id="ARBA00004141"/>
    </source>
</evidence>
<dbReference type="InterPro" id="IPR036259">
    <property type="entry name" value="MFS_trans_sf"/>
</dbReference>
<sequence>MDGGEAVAAPLLGTNSKRRSREGCPGCRLEEANNMSTGIPYRNFFYIWIVCLTSTLPILSSFPYLYFMIRDLKIAKQEQDIGFYAGFIGAIYFLARTFTSVPWGIFADKYGRKPCIVISILSVIVFNTLFGLSTSYWMAIVTRGLLGLLCGILGPIKAYATEVCRKEHQALGISLVTSSRAIALVIGPAIGGFLAQPAEKYPNLFSKESIFGRFPYFLPSFFISMLAAGSCIACIWLPETLHFHDGEKVEAIDALEAQVADSNLEGGKAKEASDTSTKNLLKNWQLMSAIIIYCIFCLHDTAYLETFSLWAVSSRKFRGLNLTSQDVGTVLAVSGLVYTSPRNIPLHGQPTRDGAQNTNQHCFAFEECVLCYHYYCMQHSAKQRSDTRTKRRREWHLCDYHVIVQRCGSSGSRNFVFVGSEAHDWTVLTR</sequence>
<dbReference type="Gramene" id="TKW12476">
    <property type="protein sequence ID" value="TKW12476"/>
    <property type="gene ID" value="SEVIR_5G038100v2"/>
</dbReference>
<feature type="transmembrane region" description="Helical" evidence="6">
    <location>
        <begin position="290"/>
        <end position="312"/>
    </location>
</feature>
<protein>
    <recommendedName>
        <fullName evidence="7">Major facilitator superfamily (MFS) profile domain-containing protein</fullName>
    </recommendedName>
</protein>
<dbReference type="Pfam" id="PF07690">
    <property type="entry name" value="MFS_1"/>
    <property type="match status" value="1"/>
</dbReference>
<dbReference type="GO" id="GO:0022857">
    <property type="term" value="F:transmembrane transporter activity"/>
    <property type="evidence" value="ECO:0007669"/>
    <property type="project" value="InterPro"/>
</dbReference>
<dbReference type="CDD" id="cd17330">
    <property type="entry name" value="MFS_SLC46_TetA_like"/>
    <property type="match status" value="1"/>
</dbReference>
<feature type="transmembrane region" description="Helical" evidence="6">
    <location>
        <begin position="216"/>
        <end position="238"/>
    </location>
</feature>
<organism evidence="8 9">
    <name type="scientific">Setaria viridis</name>
    <name type="common">Green bristlegrass</name>
    <name type="synonym">Setaria italica subsp. viridis</name>
    <dbReference type="NCBI Taxonomy" id="4556"/>
    <lineage>
        <taxon>Eukaryota</taxon>
        <taxon>Viridiplantae</taxon>
        <taxon>Streptophyta</taxon>
        <taxon>Embryophyta</taxon>
        <taxon>Tracheophyta</taxon>
        <taxon>Spermatophyta</taxon>
        <taxon>Magnoliopsida</taxon>
        <taxon>Liliopsida</taxon>
        <taxon>Poales</taxon>
        <taxon>Poaceae</taxon>
        <taxon>PACMAD clade</taxon>
        <taxon>Panicoideae</taxon>
        <taxon>Panicodae</taxon>
        <taxon>Paniceae</taxon>
        <taxon>Cenchrinae</taxon>
        <taxon>Setaria</taxon>
    </lineage>
</organism>
<feature type="transmembrane region" description="Helical" evidence="6">
    <location>
        <begin position="45"/>
        <end position="69"/>
    </location>
</feature>
<dbReference type="InterPro" id="IPR011701">
    <property type="entry name" value="MFS"/>
</dbReference>
<dbReference type="AlphaFoldDB" id="A0A4V6D606"/>
<evidence type="ECO:0000313" key="9">
    <source>
        <dbReference type="Proteomes" id="UP000298652"/>
    </source>
</evidence>
<feature type="transmembrane region" description="Helical" evidence="6">
    <location>
        <begin position="81"/>
        <end position="104"/>
    </location>
</feature>
<feature type="transmembrane region" description="Helical" evidence="6">
    <location>
        <begin position="116"/>
        <end position="133"/>
    </location>
</feature>
<dbReference type="PANTHER" id="PTHR23504">
    <property type="entry name" value="MAJOR FACILITATOR SUPERFAMILY DOMAIN-CONTAINING PROTEIN 10"/>
    <property type="match status" value="1"/>
</dbReference>
<dbReference type="Gene3D" id="1.20.1250.20">
    <property type="entry name" value="MFS general substrate transporter like domains"/>
    <property type="match status" value="1"/>
</dbReference>
<feature type="transmembrane region" description="Helical" evidence="6">
    <location>
        <begin position="172"/>
        <end position="195"/>
    </location>
</feature>
<accession>A0A4V6D606</accession>
<proteinExistence type="predicted"/>
<dbReference type="Proteomes" id="UP000298652">
    <property type="component" value="Chromosome 5"/>
</dbReference>
<comment type="subcellular location">
    <subcellularLocation>
        <location evidence="1">Membrane</location>
        <topology evidence="1">Multi-pass membrane protein</topology>
    </subcellularLocation>
</comment>
<dbReference type="GO" id="GO:0016020">
    <property type="term" value="C:membrane"/>
    <property type="evidence" value="ECO:0007669"/>
    <property type="project" value="UniProtKB-SubCell"/>
</dbReference>
<keyword evidence="2" id="KW-0813">Transport</keyword>
<evidence type="ECO:0000256" key="4">
    <source>
        <dbReference type="ARBA" id="ARBA00022989"/>
    </source>
</evidence>
<name>A0A4V6D606_SETVI</name>
<evidence type="ECO:0000256" key="3">
    <source>
        <dbReference type="ARBA" id="ARBA00022692"/>
    </source>
</evidence>
<dbReference type="PROSITE" id="PS50850">
    <property type="entry name" value="MFS"/>
    <property type="match status" value="1"/>
</dbReference>
<feature type="transmembrane region" description="Helical" evidence="6">
    <location>
        <begin position="140"/>
        <end position="160"/>
    </location>
</feature>
<dbReference type="InterPro" id="IPR020846">
    <property type="entry name" value="MFS_dom"/>
</dbReference>
<evidence type="ECO:0000256" key="2">
    <source>
        <dbReference type="ARBA" id="ARBA00022448"/>
    </source>
</evidence>